<feature type="non-terminal residue" evidence="2">
    <location>
        <position position="1"/>
    </location>
</feature>
<gene>
    <name evidence="2" type="ORF">g.2408</name>
</gene>
<accession>A0A1B6LTX3</accession>
<evidence type="ECO:0000313" key="2">
    <source>
        <dbReference type="EMBL" id="JAT27069.1"/>
    </source>
</evidence>
<protein>
    <submittedName>
        <fullName evidence="2">Uncharacterized protein</fullName>
    </submittedName>
</protein>
<feature type="compositionally biased region" description="Basic and acidic residues" evidence="1">
    <location>
        <begin position="39"/>
        <end position="69"/>
    </location>
</feature>
<proteinExistence type="predicted"/>
<feature type="compositionally biased region" description="Basic and acidic residues" evidence="1">
    <location>
        <begin position="98"/>
        <end position="109"/>
    </location>
</feature>
<sequence length="532" mass="58845">LIHKELSKMVSGSMDTFVENSFTDFQRLHSSTDDGEEYQENKNNKTSTKNKELKISSQLQEKEESRFSKADIVVQETSQEYAEDFEEDIEETLSDKSASSDESHERTLAEVENGSSLSSDIGDLGRSEDLEINTSGEGSVVEDQSTGFVSSEKNEDVQNTMTTLKGIPGSNTRTVSVKTQNKTKENCHSKPLKVDVATSPITLNLPGELPVGLSITPSTLSKTEVEKVSIATSPINIYGKEVPTVQSTTVQTNISDVEITKTQVTEKSLERDNMQLTVPSVKLQPKSLQNNLRVTLNNVEENSAGVHSNPSNQTVNFIVQLPDFTVKHEEKKVDTESLNLVNQNVTEFRENGEKHKPGSISRDERGFVDIDETVVSSKMNVKKTYREDESALNVTLPKSLSEKAIKDIIEPTVSEVLKKFNVPSKTTTNNSDEIDGAVVMGRSHPELFKPNFVLQTRCGQWKTCDVVTLDKQVVDSSNQTEAEKQTVCTQVAASLVGSMSEKSISVMKQSSARSEFEASYLKILQPPLYQPE</sequence>
<feature type="compositionally biased region" description="Acidic residues" evidence="1">
    <location>
        <begin position="81"/>
        <end position="92"/>
    </location>
</feature>
<feature type="region of interest" description="Disordered" evidence="1">
    <location>
        <begin position="28"/>
        <end position="157"/>
    </location>
</feature>
<name>A0A1B6LTX3_9HEMI</name>
<dbReference type="AlphaFoldDB" id="A0A1B6LTX3"/>
<feature type="non-terminal residue" evidence="2">
    <location>
        <position position="532"/>
    </location>
</feature>
<dbReference type="EMBL" id="GEBQ01012908">
    <property type="protein sequence ID" value="JAT27069.1"/>
    <property type="molecule type" value="Transcribed_RNA"/>
</dbReference>
<evidence type="ECO:0000256" key="1">
    <source>
        <dbReference type="SAM" id="MobiDB-lite"/>
    </source>
</evidence>
<reference evidence="2" key="1">
    <citation type="submission" date="2015-11" db="EMBL/GenBank/DDBJ databases">
        <title>De novo transcriptome assembly of four potential Pierce s Disease insect vectors from Arizona vineyards.</title>
        <authorList>
            <person name="Tassone E.E."/>
        </authorList>
    </citation>
    <scope>NUCLEOTIDE SEQUENCE</scope>
</reference>
<feature type="compositionally biased region" description="Polar residues" evidence="1">
    <location>
        <begin position="132"/>
        <end position="157"/>
    </location>
</feature>
<organism evidence="2">
    <name type="scientific">Graphocephala atropunctata</name>
    <dbReference type="NCBI Taxonomy" id="36148"/>
    <lineage>
        <taxon>Eukaryota</taxon>
        <taxon>Metazoa</taxon>
        <taxon>Ecdysozoa</taxon>
        <taxon>Arthropoda</taxon>
        <taxon>Hexapoda</taxon>
        <taxon>Insecta</taxon>
        <taxon>Pterygota</taxon>
        <taxon>Neoptera</taxon>
        <taxon>Paraneoptera</taxon>
        <taxon>Hemiptera</taxon>
        <taxon>Auchenorrhyncha</taxon>
        <taxon>Membracoidea</taxon>
        <taxon>Cicadellidae</taxon>
        <taxon>Cicadellinae</taxon>
        <taxon>Cicadellini</taxon>
        <taxon>Graphocephala</taxon>
    </lineage>
</organism>